<evidence type="ECO:0000313" key="2">
    <source>
        <dbReference type="Proteomes" id="UP000507222"/>
    </source>
</evidence>
<accession>A0A6J5U3A1</accession>
<gene>
    <name evidence="1" type="ORF">CURHAP_LOCUS16880</name>
</gene>
<dbReference type="EMBL" id="CAEKDK010000002">
    <property type="protein sequence ID" value="CAB4270663.1"/>
    <property type="molecule type" value="Genomic_DNA"/>
</dbReference>
<dbReference type="Proteomes" id="UP000507222">
    <property type="component" value="Unassembled WGS sequence"/>
</dbReference>
<dbReference type="AlphaFoldDB" id="A0A6J5U3A1"/>
<name>A0A6J5U3A1_PRUAR</name>
<proteinExistence type="predicted"/>
<sequence length="166" mass="18156">MSSRVANNQISPFFTTMELDDLSRASQGASPSLGQLLKHVGDVRKEATGDGGETPTHHALDLSDASIEPRSLPFVLSFTNLTYSVKVHRKFSLLGMFSSERSSLGAATELEPIGGESLLTRTKTMLNDISGEAREEEKLVSMIQLILISLGRFGVHLKYSLGFIWE</sequence>
<reference evidence="1 2" key="1">
    <citation type="submission" date="2020-05" db="EMBL/GenBank/DDBJ databases">
        <authorList>
            <person name="Campoy J."/>
            <person name="Schneeberger K."/>
            <person name="Spophaly S."/>
        </authorList>
    </citation>
    <scope>NUCLEOTIDE SEQUENCE [LARGE SCALE GENOMIC DNA]</scope>
    <source>
        <strain evidence="1">PruArmRojPasFocal</strain>
    </source>
</reference>
<protein>
    <submittedName>
        <fullName evidence="1">Uncharacterized protein</fullName>
    </submittedName>
</protein>
<evidence type="ECO:0000313" key="1">
    <source>
        <dbReference type="EMBL" id="CAB4270663.1"/>
    </source>
</evidence>
<organism evidence="1 2">
    <name type="scientific">Prunus armeniaca</name>
    <name type="common">Apricot</name>
    <name type="synonym">Armeniaca vulgaris</name>
    <dbReference type="NCBI Taxonomy" id="36596"/>
    <lineage>
        <taxon>Eukaryota</taxon>
        <taxon>Viridiplantae</taxon>
        <taxon>Streptophyta</taxon>
        <taxon>Embryophyta</taxon>
        <taxon>Tracheophyta</taxon>
        <taxon>Spermatophyta</taxon>
        <taxon>Magnoliopsida</taxon>
        <taxon>eudicotyledons</taxon>
        <taxon>Gunneridae</taxon>
        <taxon>Pentapetalae</taxon>
        <taxon>rosids</taxon>
        <taxon>fabids</taxon>
        <taxon>Rosales</taxon>
        <taxon>Rosaceae</taxon>
        <taxon>Amygdaloideae</taxon>
        <taxon>Amygdaleae</taxon>
        <taxon>Prunus</taxon>
    </lineage>
</organism>